<protein>
    <submittedName>
        <fullName evidence="2">DUF2235 domain-containing protein</fullName>
    </submittedName>
</protein>
<dbReference type="SUPFAM" id="SSF53474">
    <property type="entry name" value="alpha/beta-Hydrolases"/>
    <property type="match status" value="1"/>
</dbReference>
<reference evidence="2 3" key="1">
    <citation type="submission" date="2023-06" db="EMBL/GenBank/DDBJ databases">
        <title>Parasedimentitalea psychrophila sp. nov., a psychrophilic bacterium isolated from deep-sea sediment.</title>
        <authorList>
            <person name="Li A."/>
        </authorList>
    </citation>
    <scope>NUCLEOTIDE SEQUENCE [LARGE SCALE GENOMIC DNA]</scope>
    <source>
        <strain evidence="2 3">QS115</strain>
    </source>
</reference>
<feature type="domain" description="T6SS Phospholipase effector Tle1-like catalytic" evidence="1">
    <location>
        <begin position="44"/>
        <end position="237"/>
    </location>
</feature>
<evidence type="ECO:0000259" key="1">
    <source>
        <dbReference type="Pfam" id="PF09994"/>
    </source>
</evidence>
<dbReference type="InterPro" id="IPR018712">
    <property type="entry name" value="Tle1-like_cat"/>
</dbReference>
<dbReference type="AlphaFoldDB" id="A0A9Y2NZM2"/>
<dbReference type="KEGG" id="ppso:QPJ95_13940"/>
<dbReference type="PANTHER" id="PTHR33840:SF1">
    <property type="entry name" value="TLE1 PHOSPHOLIPASE DOMAIN-CONTAINING PROTEIN"/>
    <property type="match status" value="1"/>
</dbReference>
<proteinExistence type="predicted"/>
<dbReference type="InterPro" id="IPR029058">
    <property type="entry name" value="AB_hydrolase_fold"/>
</dbReference>
<accession>A0A9Y2NZM2</accession>
<dbReference type="Proteomes" id="UP001238334">
    <property type="component" value="Chromosome"/>
</dbReference>
<evidence type="ECO:0000313" key="2">
    <source>
        <dbReference type="EMBL" id="WIY23746.1"/>
    </source>
</evidence>
<dbReference type="Pfam" id="PF09994">
    <property type="entry name" value="T6SS_Tle1-like_cat"/>
    <property type="match status" value="1"/>
</dbReference>
<name>A0A9Y2NZM2_9RHOB</name>
<sequence length="254" mass="28235">MSFNSIACFLRRSAELSLRGERPLMGCTGSAPHRVKLCLFHPPGFEANVEQTVTHLAHNYTPQAQIFIYGFSRGAAQARAMTRFLSWMGGVPAKSDAYYIPEFFRHYIAKRGLGSPYDIKNSKGETPAERMVPLNVTFLGVWDTVMALGSRFRSDGTTSVEEKSFHVGTKPATCVQHARQAIAIDEKRADFSSEIWLEPTNGQTLEQRWFAGAHANVGGSYGNDGIANCALHWIVDEAKTHGLDVDEAFLEKYR</sequence>
<dbReference type="PANTHER" id="PTHR33840">
    <property type="match status" value="1"/>
</dbReference>
<gene>
    <name evidence="2" type="ORF">QPJ95_13940</name>
</gene>
<organism evidence="2 3">
    <name type="scientific">Parasedimentitalea psychrophila</name>
    <dbReference type="NCBI Taxonomy" id="2997337"/>
    <lineage>
        <taxon>Bacteria</taxon>
        <taxon>Pseudomonadati</taxon>
        <taxon>Pseudomonadota</taxon>
        <taxon>Alphaproteobacteria</taxon>
        <taxon>Rhodobacterales</taxon>
        <taxon>Paracoccaceae</taxon>
        <taxon>Parasedimentitalea</taxon>
    </lineage>
</organism>
<dbReference type="EMBL" id="CP127247">
    <property type="protein sequence ID" value="WIY23746.1"/>
    <property type="molecule type" value="Genomic_DNA"/>
</dbReference>
<dbReference type="RefSeq" id="WP_270921116.1">
    <property type="nucleotide sequence ID" value="NZ_CP127247.1"/>
</dbReference>
<evidence type="ECO:0000313" key="3">
    <source>
        <dbReference type="Proteomes" id="UP001238334"/>
    </source>
</evidence>
<keyword evidence="3" id="KW-1185">Reference proteome</keyword>